<feature type="chain" id="PRO_5042236547" evidence="1">
    <location>
        <begin position="18"/>
        <end position="225"/>
    </location>
</feature>
<dbReference type="Proteomes" id="UP000254504">
    <property type="component" value="Chromosome"/>
</dbReference>
<evidence type="ECO:0000313" key="2">
    <source>
        <dbReference type="EMBL" id="AXK48597.1"/>
    </source>
</evidence>
<accession>A0AAD0QIL8</accession>
<organism evidence="2 3">
    <name type="scientific">Aliarcobacter trophiarum LMG 25534</name>
    <dbReference type="NCBI Taxonomy" id="1032241"/>
    <lineage>
        <taxon>Bacteria</taxon>
        <taxon>Pseudomonadati</taxon>
        <taxon>Campylobacterota</taxon>
        <taxon>Epsilonproteobacteria</taxon>
        <taxon>Campylobacterales</taxon>
        <taxon>Arcobacteraceae</taxon>
        <taxon>Aliarcobacter</taxon>
    </lineage>
</organism>
<dbReference type="Pfam" id="PF07424">
    <property type="entry name" value="TrbM"/>
    <property type="match status" value="1"/>
</dbReference>
<protein>
    <submittedName>
        <fullName evidence="2">Type IV conjugative transfer system protein TrbM</fullName>
    </submittedName>
</protein>
<sequence length="225" mass="25752">MFKKIALTLLLSSFVFSSENSDNSSSPSDMLTGDTKLACEAILCLSSGQRPDECNESIQKYFSIKAKKPQDTIKARQNFLNLCPVDGADKKDEKFADLRDNVLPMTDGRECTAEALNQRIEVDSYESLGKYYTAYRVNPTVPSQCNSLYNHSYTDIKRPIYKCTGEFYTQLEWDLSSKLQQISYSEYRNLPSNLQHTIYYSDSDSGGYTVYYKKVPFSKTCWFKN</sequence>
<gene>
    <name evidence="2" type="ORF">ATR_0728</name>
</gene>
<keyword evidence="1" id="KW-0732">Signal</keyword>
<evidence type="ECO:0000313" key="3">
    <source>
        <dbReference type="Proteomes" id="UP000254504"/>
    </source>
</evidence>
<proteinExistence type="predicted"/>
<dbReference type="EMBL" id="CP031367">
    <property type="protein sequence ID" value="AXK48597.1"/>
    <property type="molecule type" value="Genomic_DNA"/>
</dbReference>
<dbReference type="AlphaFoldDB" id="A0AAD0QIL8"/>
<dbReference type="InterPro" id="IPR009989">
    <property type="entry name" value="TrbM"/>
</dbReference>
<dbReference type="KEGG" id="atp:ATR_0728"/>
<name>A0AAD0QIL8_9BACT</name>
<evidence type="ECO:0000256" key="1">
    <source>
        <dbReference type="SAM" id="SignalP"/>
    </source>
</evidence>
<dbReference type="RefSeq" id="WP_228254248.1">
    <property type="nucleotide sequence ID" value="NZ_CP031367.1"/>
</dbReference>
<reference evidence="2 3" key="1">
    <citation type="submission" date="2018-07" db="EMBL/GenBank/DDBJ databases">
        <title>Complete genome of the Arcobacter trophiarum type strain LMG 25534.</title>
        <authorList>
            <person name="Miller W.G."/>
            <person name="Yee E."/>
        </authorList>
    </citation>
    <scope>NUCLEOTIDE SEQUENCE [LARGE SCALE GENOMIC DNA]</scope>
    <source>
        <strain evidence="2 3">LMG 25534</strain>
    </source>
</reference>
<feature type="signal peptide" evidence="1">
    <location>
        <begin position="1"/>
        <end position="17"/>
    </location>
</feature>